<feature type="transmembrane region" description="Helical" evidence="8">
    <location>
        <begin position="68"/>
        <end position="86"/>
    </location>
</feature>
<evidence type="ECO:0000256" key="2">
    <source>
        <dbReference type="ARBA" id="ARBA00022448"/>
    </source>
</evidence>
<feature type="transmembrane region" description="Helical" evidence="8">
    <location>
        <begin position="231"/>
        <end position="249"/>
    </location>
</feature>
<feature type="transmembrane region" description="Helical" evidence="8">
    <location>
        <begin position="154"/>
        <end position="174"/>
    </location>
</feature>
<feature type="transmembrane region" description="Helical" evidence="8">
    <location>
        <begin position="198"/>
        <end position="219"/>
    </location>
</feature>
<dbReference type="GO" id="GO:0030395">
    <property type="term" value="F:lactose binding"/>
    <property type="evidence" value="ECO:0007669"/>
    <property type="project" value="TreeGrafter"/>
</dbReference>
<feature type="domain" description="Major facilitator superfamily associated" evidence="9">
    <location>
        <begin position="5"/>
        <end position="354"/>
    </location>
</feature>
<comment type="subcellular location">
    <subcellularLocation>
        <location evidence="1">Cell inner membrane</location>
        <topology evidence="1">Multi-pass membrane protein</topology>
    </subcellularLocation>
</comment>
<feature type="transmembrane region" description="Helical" evidence="8">
    <location>
        <begin position="122"/>
        <end position="142"/>
    </location>
</feature>
<evidence type="ECO:0000256" key="5">
    <source>
        <dbReference type="ARBA" id="ARBA00022692"/>
    </source>
</evidence>
<evidence type="ECO:0000256" key="7">
    <source>
        <dbReference type="ARBA" id="ARBA00023136"/>
    </source>
</evidence>
<keyword evidence="6 8" id="KW-1133">Transmembrane helix</keyword>
<feature type="transmembrane region" description="Helical" evidence="8">
    <location>
        <begin position="352"/>
        <end position="374"/>
    </location>
</feature>
<evidence type="ECO:0000256" key="1">
    <source>
        <dbReference type="ARBA" id="ARBA00004429"/>
    </source>
</evidence>
<comment type="caution">
    <text evidence="10">The sequence shown here is derived from an EMBL/GenBank/DDBJ whole genome shotgun (WGS) entry which is preliminary data.</text>
</comment>
<feature type="transmembrane region" description="Helical" evidence="8">
    <location>
        <begin position="37"/>
        <end position="56"/>
    </location>
</feature>
<dbReference type="InterPro" id="IPR036259">
    <property type="entry name" value="MFS_trans_sf"/>
</dbReference>
<dbReference type="AlphaFoldDB" id="A0A022KW90"/>
<gene>
    <name evidence="10" type="ORF">D641_0103795</name>
</gene>
<keyword evidence="2" id="KW-0813">Transport</keyword>
<keyword evidence="3" id="KW-1003">Cell membrane</keyword>
<dbReference type="HOGENOM" id="CLU_013133_6_0_11"/>
<protein>
    <submittedName>
        <fullName evidence="10">3-phenylpropionic acid transporter</fullName>
    </submittedName>
</protein>
<dbReference type="SUPFAM" id="SSF103473">
    <property type="entry name" value="MFS general substrate transporter"/>
    <property type="match status" value="1"/>
</dbReference>
<sequence length="383" mass="41046">MRTWMRVQFFLFFFSWVTFLSYWGVIFDARGFDGSEIGLSITVSLVTRAVAVVTLFPLANRWWPIGTIARWLPWLCFVLGLAFLPHTGLTGLLLLSAAFGVLYPTLMPLLETTAALGAQRGALVYGPVRLWGSLGFVIGAGVNGVLARVLGNGALLPVFLLALLALSIMALRPIGDEVVAAQRSGSIGAWGPLFGHRVFMLALGICVLVQSSHAAYYAFGALHLEKLQVDPLLVALFLMLAPLSEMAVFRLTAGVADRWPLVVLMLIATLGALARWGIWVFEPPVAVLLASQLLHGLTFGIMQVGFIQTMRRHIEPHLMAPAQGLYSALGTGAGTAVMTAIAGHFFDISLALTFVAMLVCVLPALPGLIGLALAERRSGPVTG</sequence>
<dbReference type="STRING" id="1249481.D641_0103795"/>
<dbReference type="EMBL" id="AORC01000004">
    <property type="protein sequence ID" value="EYT50397.1"/>
    <property type="molecule type" value="Genomic_DNA"/>
</dbReference>
<evidence type="ECO:0000256" key="3">
    <source>
        <dbReference type="ARBA" id="ARBA00022475"/>
    </source>
</evidence>
<name>A0A022KW90_9MICO</name>
<dbReference type="PANTHER" id="PTHR23522:SF10">
    <property type="entry name" value="3-PHENYLPROPIONIC ACID TRANSPORTER-RELATED"/>
    <property type="match status" value="1"/>
</dbReference>
<keyword evidence="11" id="KW-1185">Reference proteome</keyword>
<keyword evidence="5 8" id="KW-0812">Transmembrane</keyword>
<feature type="transmembrane region" description="Helical" evidence="8">
    <location>
        <begin position="7"/>
        <end position="25"/>
    </location>
</feature>
<accession>A0A022KW90</accession>
<dbReference type="GO" id="GO:0015528">
    <property type="term" value="F:lactose:proton symporter activity"/>
    <property type="evidence" value="ECO:0007669"/>
    <property type="project" value="TreeGrafter"/>
</dbReference>
<dbReference type="OrthoDB" id="9150135at2"/>
<dbReference type="InterPro" id="IPR024989">
    <property type="entry name" value="MFS_assoc_dom"/>
</dbReference>
<evidence type="ECO:0000313" key="11">
    <source>
        <dbReference type="Proteomes" id="UP000019754"/>
    </source>
</evidence>
<dbReference type="Gene3D" id="1.20.1250.20">
    <property type="entry name" value="MFS general substrate transporter like domains"/>
    <property type="match status" value="2"/>
</dbReference>
<evidence type="ECO:0000256" key="4">
    <source>
        <dbReference type="ARBA" id="ARBA00022519"/>
    </source>
</evidence>
<evidence type="ECO:0000256" key="8">
    <source>
        <dbReference type="SAM" id="Phobius"/>
    </source>
</evidence>
<keyword evidence="4" id="KW-0997">Cell inner membrane</keyword>
<feature type="transmembrane region" description="Helical" evidence="8">
    <location>
        <begin position="261"/>
        <end position="279"/>
    </location>
</feature>
<dbReference type="PIRSF" id="PIRSF004925">
    <property type="entry name" value="HcaT"/>
    <property type="match status" value="1"/>
</dbReference>
<keyword evidence="7 8" id="KW-0472">Membrane</keyword>
<reference evidence="10 11" key="1">
    <citation type="journal article" date="2013" name="Genome Announc.">
        <title>Draft genome sequence of an Actinobacterium, Brachybacterium muris strain UCD-AY4.</title>
        <authorList>
            <person name="Lo J.R."/>
            <person name="Lang J.M."/>
            <person name="Darling A.E."/>
            <person name="Eisen J.A."/>
            <person name="Coil D.A."/>
        </authorList>
    </citation>
    <scope>NUCLEOTIDE SEQUENCE [LARGE SCALE GENOMIC DNA]</scope>
    <source>
        <strain evidence="10 11">UCD-AY4</strain>
    </source>
</reference>
<dbReference type="Proteomes" id="UP000019754">
    <property type="component" value="Unassembled WGS sequence"/>
</dbReference>
<dbReference type="GO" id="GO:0005886">
    <property type="term" value="C:plasma membrane"/>
    <property type="evidence" value="ECO:0007669"/>
    <property type="project" value="UniProtKB-SubCell"/>
</dbReference>
<evidence type="ECO:0000259" key="9">
    <source>
        <dbReference type="Pfam" id="PF12832"/>
    </source>
</evidence>
<evidence type="ECO:0000256" key="6">
    <source>
        <dbReference type="ARBA" id="ARBA00022989"/>
    </source>
</evidence>
<dbReference type="InterPro" id="IPR026032">
    <property type="entry name" value="HcaT-like"/>
</dbReference>
<feature type="transmembrane region" description="Helical" evidence="8">
    <location>
        <begin position="285"/>
        <end position="304"/>
    </location>
</feature>
<proteinExistence type="predicted"/>
<organism evidence="10 11">
    <name type="scientific">Brachybacterium muris UCD-AY4</name>
    <dbReference type="NCBI Taxonomy" id="1249481"/>
    <lineage>
        <taxon>Bacteria</taxon>
        <taxon>Bacillati</taxon>
        <taxon>Actinomycetota</taxon>
        <taxon>Actinomycetes</taxon>
        <taxon>Micrococcales</taxon>
        <taxon>Dermabacteraceae</taxon>
        <taxon>Brachybacterium</taxon>
    </lineage>
</organism>
<dbReference type="PANTHER" id="PTHR23522">
    <property type="entry name" value="BLL5896 PROTEIN"/>
    <property type="match status" value="1"/>
</dbReference>
<feature type="transmembrane region" description="Helical" evidence="8">
    <location>
        <begin position="325"/>
        <end position="346"/>
    </location>
</feature>
<evidence type="ECO:0000313" key="10">
    <source>
        <dbReference type="EMBL" id="EYT50397.1"/>
    </source>
</evidence>
<dbReference type="Pfam" id="PF12832">
    <property type="entry name" value="MFS_1_like"/>
    <property type="match status" value="1"/>
</dbReference>
<dbReference type="RefSeq" id="WP_017822472.1">
    <property type="nucleotide sequence ID" value="NZ_AORC01000004.1"/>
</dbReference>